<dbReference type="InterPro" id="IPR013785">
    <property type="entry name" value="Aldolase_TIM"/>
</dbReference>
<sequence length="195" mass="20839">MALLHRLAQSPIIAAVRSPDKLEEALNSNAANLFIMGGSLNTLPPMVKAAKAQSKGVFVHLDLIRGLSSTDKESLEFIREQIDPDGIITPKGHLIKEAKRIGLHAILHLFVIDSLAMANGLSLSQSIRPDAIEVMPGTIAKVVSHFAESLPDIPIVSSGLIQSREEAAEMLNAGATALSVSEQTLWQLSFSDLCG</sequence>
<keyword evidence="1" id="KW-0694">RNA-binding</keyword>
<dbReference type="GO" id="GO:0006355">
    <property type="term" value="P:regulation of DNA-templated transcription"/>
    <property type="evidence" value="ECO:0007669"/>
    <property type="project" value="InterPro"/>
</dbReference>
<keyword evidence="1" id="KW-0805">Transcription regulation</keyword>
<evidence type="ECO:0000256" key="1">
    <source>
        <dbReference type="PIRNR" id="PIRNR016897"/>
    </source>
</evidence>
<dbReference type="PIRSF" id="PIRSF016897">
    <property type="entry name" value="GlpP"/>
    <property type="match status" value="1"/>
</dbReference>
<dbReference type="Proteomes" id="UP000310636">
    <property type="component" value="Unassembled WGS sequence"/>
</dbReference>
<keyword evidence="1" id="KW-0804">Transcription</keyword>
<dbReference type="GO" id="GO:0003723">
    <property type="term" value="F:RNA binding"/>
    <property type="evidence" value="ECO:0007669"/>
    <property type="project" value="UniProtKB-KW"/>
</dbReference>
<dbReference type="Gene3D" id="3.20.20.70">
    <property type="entry name" value="Aldolase class I"/>
    <property type="match status" value="1"/>
</dbReference>
<reference evidence="2 3" key="1">
    <citation type="submission" date="2019-04" db="EMBL/GenBank/DDBJ databases">
        <title>Cohnella sp. nov. isolated from preserved vegetables.</title>
        <authorList>
            <person name="Lin S.-Y."/>
            <person name="Hung M.-H."/>
            <person name="Young C.-C."/>
        </authorList>
    </citation>
    <scope>NUCLEOTIDE SEQUENCE [LARGE SCALE GENOMIC DNA]</scope>
    <source>
        <strain evidence="2 3">CC-MHH1044</strain>
    </source>
</reference>
<organism evidence="2 3">
    <name type="scientific">Cohnella fermenti</name>
    <dbReference type="NCBI Taxonomy" id="2565925"/>
    <lineage>
        <taxon>Bacteria</taxon>
        <taxon>Bacillati</taxon>
        <taxon>Bacillota</taxon>
        <taxon>Bacilli</taxon>
        <taxon>Bacillales</taxon>
        <taxon>Paenibacillaceae</taxon>
        <taxon>Cohnella</taxon>
    </lineage>
</organism>
<keyword evidence="3" id="KW-1185">Reference proteome</keyword>
<dbReference type="EMBL" id="SSOB01000037">
    <property type="protein sequence ID" value="THF74813.1"/>
    <property type="molecule type" value="Genomic_DNA"/>
</dbReference>
<dbReference type="RefSeq" id="WP_136372326.1">
    <property type="nucleotide sequence ID" value="NZ_SSOB01000037.1"/>
</dbReference>
<dbReference type="InterPro" id="IPR006699">
    <property type="entry name" value="GlpP"/>
</dbReference>
<comment type="function">
    <text evidence="1">Regulates expression of the glpD operon. In the presence of glycerol 3-phosphate (G3P) causes antitermination of transcription of glpD at the inverted repeat of the leader region to enhance its transcription. Binds and stabilizes glpD leader mRNA.</text>
</comment>
<dbReference type="AlphaFoldDB" id="A0A4V3WE41"/>
<evidence type="ECO:0000313" key="3">
    <source>
        <dbReference type="Proteomes" id="UP000310636"/>
    </source>
</evidence>
<dbReference type="Pfam" id="PF04309">
    <property type="entry name" value="G3P_antiterm"/>
    <property type="match status" value="1"/>
</dbReference>
<dbReference type="OrthoDB" id="9799580at2"/>
<proteinExistence type="predicted"/>
<comment type="caution">
    <text evidence="2">The sequence shown here is derived from an EMBL/GenBank/DDBJ whole genome shotgun (WGS) entry which is preliminary data.</text>
</comment>
<dbReference type="SUPFAM" id="SSF110391">
    <property type="entry name" value="GlpP-like"/>
    <property type="match status" value="1"/>
</dbReference>
<evidence type="ECO:0000313" key="2">
    <source>
        <dbReference type="EMBL" id="THF74813.1"/>
    </source>
</evidence>
<keyword evidence="1" id="KW-0319">Glycerol metabolism</keyword>
<dbReference type="GO" id="GO:0006071">
    <property type="term" value="P:glycerol metabolic process"/>
    <property type="evidence" value="ECO:0007669"/>
    <property type="project" value="UniProtKB-UniRule"/>
</dbReference>
<name>A0A4V3WE41_9BACL</name>
<dbReference type="PANTHER" id="PTHR35787">
    <property type="entry name" value="GLYCEROL UPTAKE OPERON ANTITERMINATOR REGULATORY PROTEIN"/>
    <property type="match status" value="1"/>
</dbReference>
<protein>
    <recommendedName>
        <fullName evidence="1">Glycerol uptake operon antiterminator regulatory protein</fullName>
    </recommendedName>
</protein>
<gene>
    <name evidence="2" type="ORF">E6C55_23805</name>
</gene>
<accession>A0A4V3WE41</accession>
<dbReference type="PANTHER" id="PTHR35787:SF1">
    <property type="entry name" value="GLYCEROL UPTAKE OPERON ANTITERMINATOR REGULATORY PROTEIN"/>
    <property type="match status" value="1"/>
</dbReference>